<evidence type="ECO:0000256" key="4">
    <source>
        <dbReference type="ARBA" id="ARBA00008982"/>
    </source>
</evidence>
<feature type="binding site" evidence="14">
    <location>
        <position position="35"/>
    </location>
    <ligand>
        <name>(2R)-3-phosphoglycerate</name>
        <dbReference type="ChEBI" id="CHEBI:58272"/>
    </ligand>
</feature>
<evidence type="ECO:0000256" key="2">
    <source>
        <dbReference type="ARBA" id="ARBA00004496"/>
    </source>
</evidence>
<comment type="similarity">
    <text evidence="4 13 16">Belongs to the phosphoglycerate kinase family.</text>
</comment>
<evidence type="ECO:0000256" key="9">
    <source>
        <dbReference type="ARBA" id="ARBA00022741"/>
    </source>
</evidence>
<keyword evidence="12 13" id="KW-0324">Glycolysis</keyword>
<evidence type="ECO:0000256" key="12">
    <source>
        <dbReference type="ARBA" id="ARBA00023152"/>
    </source>
</evidence>
<gene>
    <name evidence="13 17" type="primary">pgk</name>
    <name evidence="17" type="ORF">MCFN_01495</name>
</gene>
<dbReference type="KEGG" id="mcr:MCFN_01495"/>
<feature type="binding site" evidence="14">
    <location>
        <position position="118"/>
    </location>
    <ligand>
        <name>(2R)-3-phosphoglycerate</name>
        <dbReference type="ChEBI" id="CHEBI:58272"/>
    </ligand>
</feature>
<evidence type="ECO:0000256" key="6">
    <source>
        <dbReference type="ARBA" id="ARBA00016471"/>
    </source>
</evidence>
<evidence type="ECO:0000256" key="11">
    <source>
        <dbReference type="ARBA" id="ARBA00022840"/>
    </source>
</evidence>
<evidence type="ECO:0000313" key="18">
    <source>
        <dbReference type="Proteomes" id="UP000027088"/>
    </source>
</evidence>
<dbReference type="GO" id="GO:0005829">
    <property type="term" value="C:cytosol"/>
    <property type="evidence" value="ECO:0007669"/>
    <property type="project" value="TreeGrafter"/>
</dbReference>
<keyword evidence="11 13" id="KW-0067">ATP-binding</keyword>
<keyword evidence="18" id="KW-1185">Reference proteome</keyword>
<dbReference type="InterPro" id="IPR015911">
    <property type="entry name" value="Phosphoglycerate_kinase_CS"/>
</dbReference>
<proteinExistence type="inferred from homology"/>
<dbReference type="EC" id="2.7.2.3" evidence="5 13"/>
<evidence type="ECO:0000256" key="5">
    <source>
        <dbReference type="ARBA" id="ARBA00013061"/>
    </source>
</evidence>
<feature type="binding site" evidence="13 14">
    <location>
        <begin position="58"/>
        <end position="61"/>
    </location>
    <ligand>
        <name>substrate</name>
    </ligand>
</feature>
<keyword evidence="9 13" id="KW-0547">Nucleotide-binding</keyword>
<feature type="binding site" evidence="13 15">
    <location>
        <position position="324"/>
    </location>
    <ligand>
        <name>ATP</name>
        <dbReference type="ChEBI" id="CHEBI:30616"/>
    </ligand>
</feature>
<dbReference type="UniPathway" id="UPA00109">
    <property type="reaction ID" value="UER00185"/>
</dbReference>
<name>A0A059XRL7_9BACT</name>
<dbReference type="PANTHER" id="PTHR11406">
    <property type="entry name" value="PHOSPHOGLYCERATE KINASE"/>
    <property type="match status" value="1"/>
</dbReference>
<dbReference type="EMBL" id="CP007521">
    <property type="protein sequence ID" value="AIA29443.1"/>
    <property type="molecule type" value="Genomic_DNA"/>
</dbReference>
<feature type="binding site" evidence="13">
    <location>
        <position position="35"/>
    </location>
    <ligand>
        <name>substrate</name>
    </ligand>
</feature>
<feature type="binding site" evidence="13">
    <location>
        <position position="293"/>
    </location>
    <ligand>
        <name>ATP</name>
        <dbReference type="ChEBI" id="CHEBI:30616"/>
    </ligand>
</feature>
<feature type="binding site" evidence="13 14">
    <location>
        <begin position="20"/>
        <end position="22"/>
    </location>
    <ligand>
        <name>substrate</name>
    </ligand>
</feature>
<comment type="pathway">
    <text evidence="3 13">Carbohydrate degradation; glycolysis; pyruvate from D-glyceraldehyde 3-phosphate: step 2/5.</text>
</comment>
<accession>A0A059XRL7</accession>
<dbReference type="PRINTS" id="PR00477">
    <property type="entry name" value="PHGLYCKINASE"/>
</dbReference>
<feature type="binding site" evidence="13 15">
    <location>
        <begin position="350"/>
        <end position="353"/>
    </location>
    <ligand>
        <name>ATP</name>
        <dbReference type="ChEBI" id="CHEBI:30616"/>
    </ligand>
</feature>
<dbReference type="eggNOG" id="COG0126">
    <property type="taxonomic scope" value="Bacteria"/>
</dbReference>
<reference evidence="17 18" key="1">
    <citation type="journal article" date="2014" name="Genome Announc.">
        <title>Complete Genome Sequence of the Bovine Mastitis Pathogen Mycoplasma californicum Strain ST-6T (ATCC 33461T).</title>
        <authorList>
            <person name="Calcutt M.J."/>
            <person name="Foecking M.F."/>
            <person name="Fox L.K."/>
        </authorList>
    </citation>
    <scope>NUCLEOTIDE SEQUENCE [LARGE SCALE GENOMIC DNA]</scope>
    <source>
        <strain evidence="17 18">ST-6</strain>
    </source>
</reference>
<dbReference type="SUPFAM" id="SSF53748">
    <property type="entry name" value="Phosphoglycerate kinase"/>
    <property type="match status" value="1"/>
</dbReference>
<dbReference type="PIRSF" id="PIRSF000724">
    <property type="entry name" value="Pgk"/>
    <property type="match status" value="1"/>
</dbReference>
<feature type="binding site" evidence="13">
    <location>
        <position position="118"/>
    </location>
    <ligand>
        <name>substrate</name>
    </ligand>
</feature>
<dbReference type="InterPro" id="IPR001576">
    <property type="entry name" value="Phosphoglycerate_kinase"/>
</dbReference>
<evidence type="ECO:0000256" key="10">
    <source>
        <dbReference type="ARBA" id="ARBA00022777"/>
    </source>
</evidence>
<comment type="catalytic activity">
    <reaction evidence="1 13 16">
        <text>(2R)-3-phosphoglycerate + ATP = (2R)-3-phospho-glyceroyl phosphate + ADP</text>
        <dbReference type="Rhea" id="RHEA:14801"/>
        <dbReference type="ChEBI" id="CHEBI:30616"/>
        <dbReference type="ChEBI" id="CHEBI:57604"/>
        <dbReference type="ChEBI" id="CHEBI:58272"/>
        <dbReference type="ChEBI" id="CHEBI:456216"/>
        <dbReference type="EC" id="2.7.2.3"/>
    </reaction>
</comment>
<dbReference type="FunFam" id="3.40.50.1260:FF:000031">
    <property type="entry name" value="Phosphoglycerate kinase 1"/>
    <property type="match status" value="1"/>
</dbReference>
<dbReference type="GO" id="GO:0006094">
    <property type="term" value="P:gluconeogenesis"/>
    <property type="evidence" value="ECO:0007669"/>
    <property type="project" value="TreeGrafter"/>
</dbReference>
<keyword evidence="7 13" id="KW-0963">Cytoplasm</keyword>
<sequence length="394" mass="43124">MKKTIKDINLNDKKVVIRVDFNVPIKDGIIQSNERIIAALPTIKYAIENNAKIILLSHLGRIKTEEDKAKKSLKPVAIELARLLGHKVYFAPQTSDQTLVEAVDNLKNGEVLLVENTRYEDLNEKAESKNASWLGEKWVSLADIFINDAFATAHRSHASNVGISSRVNESAVGLLVEKELNAFDTAFAGDIHPFVAIVGGAKVKDKISYLTKLSQKADKILIGGAMAYTFLKAKGFEIAKSLVEDEHIEFAKELMATSKAEFIIPLDNAMVENFDATQPSYSKDQNVEKGKMGIDIGPKTIDLYKKHLATAKLVYWNGPLGVFELPFGEAGTREIGLAMVSSGAYTIIGGGDTIAASEKFNFKDKINHVSTGGGASQEYLLERSLPAIEAIQDK</sequence>
<evidence type="ECO:0000256" key="15">
    <source>
        <dbReference type="PIRSR" id="PIRSR000724-2"/>
    </source>
</evidence>
<dbReference type="FunFam" id="3.40.50.1260:FF:000008">
    <property type="entry name" value="Phosphoglycerate kinase"/>
    <property type="match status" value="1"/>
</dbReference>
<evidence type="ECO:0000256" key="16">
    <source>
        <dbReference type="RuleBase" id="RU000532"/>
    </source>
</evidence>
<dbReference type="GO" id="GO:0004618">
    <property type="term" value="F:phosphoglycerate kinase activity"/>
    <property type="evidence" value="ECO:0007669"/>
    <property type="project" value="UniProtKB-UniRule"/>
</dbReference>
<dbReference type="GO" id="GO:0005524">
    <property type="term" value="F:ATP binding"/>
    <property type="evidence" value="ECO:0007669"/>
    <property type="project" value="UniProtKB-KW"/>
</dbReference>
<keyword evidence="8 13" id="KW-0808">Transferase</keyword>
<dbReference type="InterPro" id="IPR015824">
    <property type="entry name" value="Phosphoglycerate_kinase_N"/>
</dbReference>
<dbReference type="InterPro" id="IPR036043">
    <property type="entry name" value="Phosphoglycerate_kinase_sf"/>
</dbReference>
<dbReference type="PROSITE" id="PS00111">
    <property type="entry name" value="PGLYCERATE_KINASE"/>
    <property type="match status" value="1"/>
</dbReference>
<feature type="binding site" evidence="13">
    <location>
        <position position="155"/>
    </location>
    <ligand>
        <name>substrate</name>
    </ligand>
</feature>
<dbReference type="GO" id="GO:0043531">
    <property type="term" value="F:ADP binding"/>
    <property type="evidence" value="ECO:0007669"/>
    <property type="project" value="TreeGrafter"/>
</dbReference>
<dbReference type="GO" id="GO:0006096">
    <property type="term" value="P:glycolytic process"/>
    <property type="evidence" value="ECO:0007669"/>
    <property type="project" value="UniProtKB-UniRule"/>
</dbReference>
<dbReference type="HAMAP" id="MF_00145">
    <property type="entry name" value="Phosphoglyc_kinase"/>
    <property type="match status" value="1"/>
</dbReference>
<comment type="subunit">
    <text evidence="13">Monomer.</text>
</comment>
<feature type="binding site" evidence="13 15">
    <location>
        <position position="206"/>
    </location>
    <ligand>
        <name>ATP</name>
        <dbReference type="ChEBI" id="CHEBI:30616"/>
    </ligand>
</feature>
<protein>
    <recommendedName>
        <fullName evidence="6 13">Phosphoglycerate kinase</fullName>
        <ecNumber evidence="5 13">2.7.2.3</ecNumber>
    </recommendedName>
</protein>
<dbReference type="Gene3D" id="3.40.50.1260">
    <property type="entry name" value="Phosphoglycerate kinase, N-terminal domain"/>
    <property type="match status" value="2"/>
</dbReference>
<evidence type="ECO:0000256" key="13">
    <source>
        <dbReference type="HAMAP-Rule" id="MF_00145"/>
    </source>
</evidence>
<dbReference type="AlphaFoldDB" id="A0A059XRL7"/>
<dbReference type="RefSeq" id="WP_081817277.1">
    <property type="nucleotide sequence ID" value="NZ_CP007521.1"/>
</dbReference>
<evidence type="ECO:0000256" key="8">
    <source>
        <dbReference type="ARBA" id="ARBA00022679"/>
    </source>
</evidence>
<comment type="subcellular location">
    <subcellularLocation>
        <location evidence="2 13">Cytoplasm</location>
    </subcellularLocation>
</comment>
<keyword evidence="10 13" id="KW-0418">Kinase</keyword>
<evidence type="ECO:0000256" key="7">
    <source>
        <dbReference type="ARBA" id="ARBA00022490"/>
    </source>
</evidence>
<evidence type="ECO:0000256" key="3">
    <source>
        <dbReference type="ARBA" id="ARBA00004838"/>
    </source>
</evidence>
<feature type="binding site" evidence="14">
    <location>
        <position position="155"/>
    </location>
    <ligand>
        <name>(2R)-3-phosphoglycerate</name>
        <dbReference type="ChEBI" id="CHEBI:58272"/>
    </ligand>
</feature>
<organism evidence="17 18">
    <name type="scientific">Mycoplasmopsis californica</name>
    <dbReference type="NCBI Taxonomy" id="2113"/>
    <lineage>
        <taxon>Bacteria</taxon>
        <taxon>Bacillati</taxon>
        <taxon>Mycoplasmatota</taxon>
        <taxon>Mycoplasmoidales</taxon>
        <taxon>Metamycoplasmataceae</taxon>
        <taxon>Mycoplasmopsis</taxon>
    </lineage>
</organism>
<dbReference type="PANTHER" id="PTHR11406:SF23">
    <property type="entry name" value="PHOSPHOGLYCERATE KINASE 1, CHLOROPLASTIC-RELATED"/>
    <property type="match status" value="1"/>
</dbReference>
<dbReference type="Proteomes" id="UP000027088">
    <property type="component" value="Chromosome"/>
</dbReference>
<evidence type="ECO:0000256" key="1">
    <source>
        <dbReference type="ARBA" id="ARBA00000642"/>
    </source>
</evidence>
<evidence type="ECO:0000313" key="17">
    <source>
        <dbReference type="EMBL" id="AIA29443.1"/>
    </source>
</evidence>
<dbReference type="Pfam" id="PF00162">
    <property type="entry name" value="PGK"/>
    <property type="match status" value="1"/>
</dbReference>
<evidence type="ECO:0000256" key="14">
    <source>
        <dbReference type="PIRSR" id="PIRSR000724-1"/>
    </source>
</evidence>